<dbReference type="SUPFAM" id="SSF52058">
    <property type="entry name" value="L domain-like"/>
    <property type="match status" value="1"/>
</dbReference>
<keyword evidence="2 4" id="KW-0732">Signal</keyword>
<feature type="signal peptide" evidence="4">
    <location>
        <begin position="1"/>
        <end position="21"/>
    </location>
</feature>
<dbReference type="OrthoDB" id="1099686at2759"/>
<dbReference type="InterPro" id="IPR001611">
    <property type="entry name" value="Leu-rich_rpt"/>
</dbReference>
<gene>
    <name evidence="5" type="ORF">NPIL_612321</name>
</gene>
<evidence type="ECO:0000313" key="6">
    <source>
        <dbReference type="Proteomes" id="UP000887013"/>
    </source>
</evidence>
<evidence type="ECO:0000256" key="3">
    <source>
        <dbReference type="ARBA" id="ARBA00022737"/>
    </source>
</evidence>
<evidence type="ECO:0000256" key="1">
    <source>
        <dbReference type="ARBA" id="ARBA00022614"/>
    </source>
</evidence>
<evidence type="ECO:0000313" key="5">
    <source>
        <dbReference type="EMBL" id="GFT42015.1"/>
    </source>
</evidence>
<comment type="caution">
    <text evidence="5">The sequence shown here is derived from an EMBL/GenBank/DDBJ whole genome shotgun (WGS) entry which is preliminary data.</text>
</comment>
<sequence>MAGSKLLFLTILAPFFGLISSTCPPASQISPCTCREDNPYGFSVLLCENLTDPEHLLKLARASEGYEFGVVYIRHSNLEYIPKEVLSLIRMKELYLRNVSLNKLFDRPPARPKELKMLTVKKGVIRSGVQWDLFQNLRGLDSLMFSYVPIPVISQKFNQYVDHDLKRVFIDSADTQQVMSGAFKDFTNLETISLRGNQIELLQRDYFPTSFSGKVLRFRDNKLTSLPDNLFTQMPNLNWVDLRNNRLSSLTENTFSNLNKIGISVLLSGNPIKCDRRLKWIADKKNWTLTGTCASPKHLSGKKLKDLQPNDFDS</sequence>
<dbReference type="Gene3D" id="3.80.10.10">
    <property type="entry name" value="Ribonuclease Inhibitor"/>
    <property type="match status" value="1"/>
</dbReference>
<protein>
    <submittedName>
        <fullName evidence="5">Uncharacterized protein</fullName>
    </submittedName>
</protein>
<evidence type="ECO:0000256" key="4">
    <source>
        <dbReference type="SAM" id="SignalP"/>
    </source>
</evidence>
<dbReference type="Pfam" id="PF13855">
    <property type="entry name" value="LRR_8"/>
    <property type="match status" value="1"/>
</dbReference>
<reference evidence="5" key="1">
    <citation type="submission" date="2020-08" db="EMBL/GenBank/DDBJ databases">
        <title>Multicomponent nature underlies the extraordinary mechanical properties of spider dragline silk.</title>
        <authorList>
            <person name="Kono N."/>
            <person name="Nakamura H."/>
            <person name="Mori M."/>
            <person name="Yoshida Y."/>
            <person name="Ohtoshi R."/>
            <person name="Malay A.D."/>
            <person name="Moran D.A.P."/>
            <person name="Tomita M."/>
            <person name="Numata K."/>
            <person name="Arakawa K."/>
        </authorList>
    </citation>
    <scope>NUCLEOTIDE SEQUENCE</scope>
</reference>
<dbReference type="InterPro" id="IPR003591">
    <property type="entry name" value="Leu-rich_rpt_typical-subtyp"/>
</dbReference>
<evidence type="ECO:0000256" key="2">
    <source>
        <dbReference type="ARBA" id="ARBA00022729"/>
    </source>
</evidence>
<dbReference type="EMBL" id="BMAW01110201">
    <property type="protein sequence ID" value="GFT42015.1"/>
    <property type="molecule type" value="Genomic_DNA"/>
</dbReference>
<proteinExistence type="predicted"/>
<dbReference type="GO" id="GO:0005615">
    <property type="term" value="C:extracellular space"/>
    <property type="evidence" value="ECO:0007669"/>
    <property type="project" value="TreeGrafter"/>
</dbReference>
<dbReference type="SMART" id="SM00369">
    <property type="entry name" value="LRR_TYP"/>
    <property type="match status" value="3"/>
</dbReference>
<dbReference type="PANTHER" id="PTHR24373:SF370">
    <property type="entry name" value="FISH-LIPS, ISOFORM E"/>
    <property type="match status" value="1"/>
</dbReference>
<dbReference type="PANTHER" id="PTHR24373">
    <property type="entry name" value="SLIT RELATED LEUCINE-RICH REPEAT NEURONAL PROTEIN"/>
    <property type="match status" value="1"/>
</dbReference>
<dbReference type="AlphaFoldDB" id="A0A8X6TSG1"/>
<keyword evidence="1" id="KW-0433">Leucine-rich repeat</keyword>
<dbReference type="InterPro" id="IPR032675">
    <property type="entry name" value="LRR_dom_sf"/>
</dbReference>
<keyword evidence="3" id="KW-0677">Repeat</keyword>
<organism evidence="5 6">
    <name type="scientific">Nephila pilipes</name>
    <name type="common">Giant wood spider</name>
    <name type="synonym">Nephila maculata</name>
    <dbReference type="NCBI Taxonomy" id="299642"/>
    <lineage>
        <taxon>Eukaryota</taxon>
        <taxon>Metazoa</taxon>
        <taxon>Ecdysozoa</taxon>
        <taxon>Arthropoda</taxon>
        <taxon>Chelicerata</taxon>
        <taxon>Arachnida</taxon>
        <taxon>Araneae</taxon>
        <taxon>Araneomorphae</taxon>
        <taxon>Entelegynae</taxon>
        <taxon>Araneoidea</taxon>
        <taxon>Nephilidae</taxon>
        <taxon>Nephila</taxon>
    </lineage>
</organism>
<keyword evidence="6" id="KW-1185">Reference proteome</keyword>
<accession>A0A8X6TSG1</accession>
<dbReference type="PROSITE" id="PS51450">
    <property type="entry name" value="LRR"/>
    <property type="match status" value="1"/>
</dbReference>
<dbReference type="InterPro" id="IPR050328">
    <property type="entry name" value="Dev_Immune_Receptor"/>
</dbReference>
<dbReference type="Proteomes" id="UP000887013">
    <property type="component" value="Unassembled WGS sequence"/>
</dbReference>
<name>A0A8X6TSG1_NEPPI</name>
<dbReference type="GO" id="GO:0031012">
    <property type="term" value="C:extracellular matrix"/>
    <property type="evidence" value="ECO:0007669"/>
    <property type="project" value="TreeGrafter"/>
</dbReference>
<feature type="chain" id="PRO_5036473204" evidence="4">
    <location>
        <begin position="22"/>
        <end position="314"/>
    </location>
</feature>